<dbReference type="AlphaFoldDB" id="A0A1F6EFP7"/>
<evidence type="ECO:0000313" key="2">
    <source>
        <dbReference type="Proteomes" id="UP000177306"/>
    </source>
</evidence>
<proteinExistence type="predicted"/>
<name>A0A1F6EFP7_9BACT</name>
<protein>
    <recommendedName>
        <fullName evidence="3">Fido domain-containing protein</fullName>
    </recommendedName>
</protein>
<accession>A0A1F6EFP7</accession>
<gene>
    <name evidence="1" type="ORF">A3A38_02135</name>
</gene>
<sequence>MDRAHFRRIFLENCARRSRTLQSGSTKAGSGVRGKKKPVDKEPVEIARIAAENTEQAALFVWRVAGLVRQPLSARRVRAISERIYTILQHELALTVSYDEEQRELGRQGREWSSKTRLAYAAHPHYRVWEVDYAAHNPHPLEIGVWMESFYAMLPQRITEYHSRVISLPFLLAWADRELDFVIHPWQDGCGRHATAMVLWLARVLGSETLPLFGWKEEHYRAIKTIEGHTGYFARCLEMPLA</sequence>
<organism evidence="1 2">
    <name type="scientific">Candidatus Kaiserbacteria bacterium RIFCSPLOWO2_01_FULL_53_17</name>
    <dbReference type="NCBI Taxonomy" id="1798511"/>
    <lineage>
        <taxon>Bacteria</taxon>
        <taxon>Candidatus Kaiseribacteriota</taxon>
    </lineage>
</organism>
<dbReference type="EMBL" id="MFLY01000050">
    <property type="protein sequence ID" value="OGG72460.1"/>
    <property type="molecule type" value="Genomic_DNA"/>
</dbReference>
<dbReference type="SUPFAM" id="SSF140931">
    <property type="entry name" value="Fic-like"/>
    <property type="match status" value="1"/>
</dbReference>
<comment type="caution">
    <text evidence="1">The sequence shown here is derived from an EMBL/GenBank/DDBJ whole genome shotgun (WGS) entry which is preliminary data.</text>
</comment>
<reference evidence="1 2" key="1">
    <citation type="journal article" date="2016" name="Nat. Commun.">
        <title>Thousands of microbial genomes shed light on interconnected biogeochemical processes in an aquifer system.</title>
        <authorList>
            <person name="Anantharaman K."/>
            <person name="Brown C.T."/>
            <person name="Hug L.A."/>
            <person name="Sharon I."/>
            <person name="Castelle C.J."/>
            <person name="Probst A.J."/>
            <person name="Thomas B.C."/>
            <person name="Singh A."/>
            <person name="Wilkins M.J."/>
            <person name="Karaoz U."/>
            <person name="Brodie E.L."/>
            <person name="Williams K.H."/>
            <person name="Hubbard S.S."/>
            <person name="Banfield J.F."/>
        </authorList>
    </citation>
    <scope>NUCLEOTIDE SEQUENCE [LARGE SCALE GENOMIC DNA]</scope>
</reference>
<dbReference type="InterPro" id="IPR036597">
    <property type="entry name" value="Fido-like_dom_sf"/>
</dbReference>
<evidence type="ECO:0000313" key="1">
    <source>
        <dbReference type="EMBL" id="OGG72460.1"/>
    </source>
</evidence>
<evidence type="ECO:0008006" key="3">
    <source>
        <dbReference type="Google" id="ProtNLM"/>
    </source>
</evidence>
<dbReference type="Proteomes" id="UP000177306">
    <property type="component" value="Unassembled WGS sequence"/>
</dbReference>